<feature type="transmembrane region" description="Helical" evidence="6">
    <location>
        <begin position="79"/>
        <end position="98"/>
    </location>
</feature>
<feature type="transmembrane region" description="Helical" evidence="6">
    <location>
        <begin position="48"/>
        <end position="67"/>
    </location>
</feature>
<dbReference type="InterPro" id="IPR004307">
    <property type="entry name" value="TspO_MBR"/>
</dbReference>
<feature type="transmembrane region" description="Helical" evidence="6">
    <location>
        <begin position="104"/>
        <end position="123"/>
    </location>
</feature>
<name>A0A918E5T6_9ACTN</name>
<keyword evidence="4 6" id="KW-1133">Transmembrane helix</keyword>
<evidence type="ECO:0000256" key="1">
    <source>
        <dbReference type="ARBA" id="ARBA00004141"/>
    </source>
</evidence>
<comment type="subcellular location">
    <subcellularLocation>
        <location evidence="1">Membrane</location>
        <topology evidence="1">Multi-pass membrane protein</topology>
    </subcellularLocation>
</comment>
<reference evidence="7" key="1">
    <citation type="journal article" date="2014" name="Int. J. Syst. Evol. Microbiol.">
        <title>Complete genome sequence of Corynebacterium casei LMG S-19264T (=DSM 44701T), isolated from a smear-ripened cheese.</title>
        <authorList>
            <consortium name="US DOE Joint Genome Institute (JGI-PGF)"/>
            <person name="Walter F."/>
            <person name="Albersmeier A."/>
            <person name="Kalinowski J."/>
            <person name="Ruckert C."/>
        </authorList>
    </citation>
    <scope>NUCLEOTIDE SEQUENCE</scope>
    <source>
        <strain evidence="7">CGMCC 4.7430</strain>
    </source>
</reference>
<dbReference type="PANTHER" id="PTHR10057:SF0">
    <property type="entry name" value="TRANSLOCATOR PROTEIN"/>
    <property type="match status" value="1"/>
</dbReference>
<evidence type="ECO:0000313" key="7">
    <source>
        <dbReference type="EMBL" id="GGP06756.1"/>
    </source>
</evidence>
<dbReference type="EMBL" id="BMNK01000004">
    <property type="protein sequence ID" value="GGP06756.1"/>
    <property type="molecule type" value="Genomic_DNA"/>
</dbReference>
<feature type="transmembrane region" description="Helical" evidence="6">
    <location>
        <begin position="130"/>
        <end position="151"/>
    </location>
</feature>
<proteinExistence type="inferred from homology"/>
<dbReference type="InterPro" id="IPR038330">
    <property type="entry name" value="TspO/MBR-related_sf"/>
</dbReference>
<dbReference type="GO" id="GO:0016020">
    <property type="term" value="C:membrane"/>
    <property type="evidence" value="ECO:0007669"/>
    <property type="project" value="UniProtKB-SubCell"/>
</dbReference>
<dbReference type="Gene3D" id="1.20.1260.100">
    <property type="entry name" value="TspO/MBR protein"/>
    <property type="match status" value="1"/>
</dbReference>
<evidence type="ECO:0000256" key="2">
    <source>
        <dbReference type="ARBA" id="ARBA00007524"/>
    </source>
</evidence>
<evidence type="ECO:0000256" key="5">
    <source>
        <dbReference type="ARBA" id="ARBA00023136"/>
    </source>
</evidence>
<dbReference type="GO" id="GO:0033013">
    <property type="term" value="P:tetrapyrrole metabolic process"/>
    <property type="evidence" value="ECO:0007669"/>
    <property type="project" value="UniProtKB-ARBA"/>
</dbReference>
<evidence type="ECO:0000313" key="8">
    <source>
        <dbReference type="Proteomes" id="UP000660745"/>
    </source>
</evidence>
<comment type="similarity">
    <text evidence="2">Belongs to the TspO/BZRP family.</text>
</comment>
<gene>
    <name evidence="7" type="primary">tspO</name>
    <name evidence="7" type="ORF">GCM10012278_31820</name>
</gene>
<keyword evidence="5 6" id="KW-0472">Membrane</keyword>
<protein>
    <submittedName>
        <fullName evidence="7">Tryptophan-rich sensory protein</fullName>
    </submittedName>
</protein>
<keyword evidence="8" id="KW-1185">Reference proteome</keyword>
<comment type="caution">
    <text evidence="7">The sequence shown here is derived from an EMBL/GenBank/DDBJ whole genome shotgun (WGS) entry which is preliminary data.</text>
</comment>
<sequence length="154" mass="16913">MVLRNRWSILALFVAAVTAVAVVGSLAAMDSGAEYLTLERPAWAPPQWLFGPAWTLLYFLIAVSGWLAWQAGGWSSAHLVYAAQLALNLAWTPLFFAAGQYGLAFAEIVLLWLAIVANTVAFWRISRAAALLLVPYLLWVSYAAALNFAIWQLN</sequence>
<dbReference type="FunFam" id="1.20.1260.100:FF:000001">
    <property type="entry name" value="translocator protein 2"/>
    <property type="match status" value="1"/>
</dbReference>
<organism evidence="7 8">
    <name type="scientific">Nonomuraea glycinis</name>
    <dbReference type="NCBI Taxonomy" id="2047744"/>
    <lineage>
        <taxon>Bacteria</taxon>
        <taxon>Bacillati</taxon>
        <taxon>Actinomycetota</taxon>
        <taxon>Actinomycetes</taxon>
        <taxon>Streptosporangiales</taxon>
        <taxon>Streptosporangiaceae</taxon>
        <taxon>Nonomuraea</taxon>
    </lineage>
</organism>
<evidence type="ECO:0000256" key="4">
    <source>
        <dbReference type="ARBA" id="ARBA00022989"/>
    </source>
</evidence>
<dbReference type="Pfam" id="PF03073">
    <property type="entry name" value="TspO_MBR"/>
    <property type="match status" value="1"/>
</dbReference>
<dbReference type="AlphaFoldDB" id="A0A918E5T6"/>
<dbReference type="PIRSF" id="PIRSF005859">
    <property type="entry name" value="PBR"/>
    <property type="match status" value="1"/>
</dbReference>
<dbReference type="CDD" id="cd15904">
    <property type="entry name" value="TSPO_MBR"/>
    <property type="match status" value="1"/>
</dbReference>
<evidence type="ECO:0000256" key="3">
    <source>
        <dbReference type="ARBA" id="ARBA00022692"/>
    </source>
</evidence>
<feature type="transmembrane region" description="Helical" evidence="6">
    <location>
        <begin position="7"/>
        <end position="28"/>
    </location>
</feature>
<keyword evidence="3 6" id="KW-0812">Transmembrane</keyword>
<reference evidence="7" key="2">
    <citation type="submission" date="2020-09" db="EMBL/GenBank/DDBJ databases">
        <authorList>
            <person name="Sun Q."/>
            <person name="Zhou Y."/>
        </authorList>
    </citation>
    <scope>NUCLEOTIDE SEQUENCE</scope>
    <source>
        <strain evidence="7">CGMCC 4.7430</strain>
    </source>
</reference>
<dbReference type="Proteomes" id="UP000660745">
    <property type="component" value="Unassembled WGS sequence"/>
</dbReference>
<evidence type="ECO:0000256" key="6">
    <source>
        <dbReference type="SAM" id="Phobius"/>
    </source>
</evidence>
<accession>A0A918E5T6</accession>
<dbReference type="PANTHER" id="PTHR10057">
    <property type="entry name" value="PERIPHERAL-TYPE BENZODIAZEPINE RECEPTOR"/>
    <property type="match status" value="1"/>
</dbReference>